<dbReference type="EnsemblMetazoa" id="AMAM023224-RA">
    <property type="protein sequence ID" value="AMAM023224-PA"/>
    <property type="gene ID" value="AMAM023224"/>
</dbReference>
<dbReference type="Proteomes" id="UP000075901">
    <property type="component" value="Unassembled WGS sequence"/>
</dbReference>
<dbReference type="AlphaFoldDB" id="A0A182TB12"/>
<name>A0A182TB12_9DIPT</name>
<evidence type="ECO:0000256" key="1">
    <source>
        <dbReference type="ARBA" id="ARBA00023054"/>
    </source>
</evidence>
<organism evidence="2 3">
    <name type="scientific">Anopheles maculatus</name>
    <dbReference type="NCBI Taxonomy" id="74869"/>
    <lineage>
        <taxon>Eukaryota</taxon>
        <taxon>Metazoa</taxon>
        <taxon>Ecdysozoa</taxon>
        <taxon>Arthropoda</taxon>
        <taxon>Hexapoda</taxon>
        <taxon>Insecta</taxon>
        <taxon>Pterygota</taxon>
        <taxon>Neoptera</taxon>
        <taxon>Endopterygota</taxon>
        <taxon>Diptera</taxon>
        <taxon>Nematocera</taxon>
        <taxon>Culicoidea</taxon>
        <taxon>Culicidae</taxon>
        <taxon>Anophelinae</taxon>
        <taxon>Anopheles</taxon>
        <taxon>Anopheles maculatus group</taxon>
    </lineage>
</organism>
<dbReference type="FunFam" id="3.40.190.10:FF:000078">
    <property type="entry name" value="glutamate receptor ionotropic, NMDA 3B"/>
    <property type="match status" value="1"/>
</dbReference>
<evidence type="ECO:0000313" key="3">
    <source>
        <dbReference type="Proteomes" id="UP000075901"/>
    </source>
</evidence>
<keyword evidence="1" id="KW-0175">Coiled coil</keyword>
<dbReference type="GO" id="GO:0005886">
    <property type="term" value="C:plasma membrane"/>
    <property type="evidence" value="ECO:0007669"/>
    <property type="project" value="UniProtKB-ARBA"/>
</dbReference>
<reference evidence="2" key="2">
    <citation type="submission" date="2020-05" db="UniProtKB">
        <authorList>
            <consortium name="EnsemblMetazoa"/>
        </authorList>
    </citation>
    <scope>IDENTIFICATION</scope>
    <source>
        <strain evidence="2">maculatus3</strain>
    </source>
</reference>
<evidence type="ECO:0000313" key="2">
    <source>
        <dbReference type="EnsemblMetazoa" id="AMAM023224-PA"/>
    </source>
</evidence>
<dbReference type="VEuPathDB" id="VectorBase:AMAM023224"/>
<keyword evidence="3" id="KW-1185">Reference proteome</keyword>
<proteinExistence type="predicted"/>
<reference evidence="3" key="1">
    <citation type="submission" date="2013-09" db="EMBL/GenBank/DDBJ databases">
        <title>The Genome Sequence of Anopheles maculatus species B.</title>
        <authorList>
            <consortium name="The Broad Institute Genomics Platform"/>
            <person name="Neafsey D.E."/>
            <person name="Besansky N."/>
            <person name="Howell P."/>
            <person name="Walton C."/>
            <person name="Young S.K."/>
            <person name="Zeng Q."/>
            <person name="Gargeya S."/>
            <person name="Fitzgerald M."/>
            <person name="Haas B."/>
            <person name="Abouelleil A."/>
            <person name="Allen A.W."/>
            <person name="Alvarado L."/>
            <person name="Arachchi H.M."/>
            <person name="Berlin A.M."/>
            <person name="Chapman S.B."/>
            <person name="Gainer-Dewar J."/>
            <person name="Goldberg J."/>
            <person name="Griggs A."/>
            <person name="Gujja S."/>
            <person name="Hansen M."/>
            <person name="Howarth C."/>
            <person name="Imamovic A."/>
            <person name="Ireland A."/>
            <person name="Larimer J."/>
            <person name="McCowan C."/>
            <person name="Murphy C."/>
            <person name="Pearson M."/>
            <person name="Poon T.W."/>
            <person name="Priest M."/>
            <person name="Roberts A."/>
            <person name="Saif S."/>
            <person name="Shea T."/>
            <person name="Sisk P."/>
            <person name="Sykes S."/>
            <person name="Wortman J."/>
            <person name="Nusbaum C."/>
            <person name="Birren B."/>
        </authorList>
    </citation>
    <scope>NUCLEOTIDE SEQUENCE [LARGE SCALE GENOMIC DNA]</scope>
    <source>
        <strain evidence="3">maculatus3</strain>
    </source>
</reference>
<accession>A0A182TB12</accession>
<dbReference type="GO" id="GO:0043226">
    <property type="term" value="C:organelle"/>
    <property type="evidence" value="ECO:0007669"/>
    <property type="project" value="UniProtKB-ARBA"/>
</dbReference>
<protein>
    <submittedName>
        <fullName evidence="2">Uncharacterized protein</fullName>
    </submittedName>
</protein>
<sequence length="119" mass="14060">MFRVVVSVAPPFVMESPVNEESQCLRGLICYQIYTTGRHNLTLMFNEIERRNRLREINPSANHYQEEQHQKYPQYRTRCCYGLSMDLLQKLASEINFDFHLYIVHDGLFGRRVPPPAEP</sequence>
<dbReference type="Gene3D" id="3.40.190.10">
    <property type="entry name" value="Periplasmic binding protein-like II"/>
    <property type="match status" value="1"/>
</dbReference>